<reference evidence="1 2" key="1">
    <citation type="submission" date="2016-10" db="EMBL/GenBank/DDBJ databases">
        <authorList>
            <person name="de Groot N.N."/>
        </authorList>
    </citation>
    <scope>NUCLEOTIDE SEQUENCE [LARGE SCALE GENOMIC DNA]</scope>
    <source>
        <strain evidence="1 2">DSM 23995</strain>
    </source>
</reference>
<gene>
    <name evidence="1" type="ORF">SAMN05192532_101670</name>
</gene>
<accession>A0A1I2A867</accession>
<name>A0A1I2A867_9BACI</name>
<evidence type="ECO:0000313" key="2">
    <source>
        <dbReference type="Proteomes" id="UP000199516"/>
    </source>
</evidence>
<sequence>MCKKVRSNGMKGLKASSVEERVVGMYAKDEKEPRPFLDRRGFFLSVGFLSRNDSNYFL</sequence>
<organism evidence="1 2">
    <name type="scientific">Alteribacillus iranensis</name>
    <dbReference type="NCBI Taxonomy" id="930128"/>
    <lineage>
        <taxon>Bacteria</taxon>
        <taxon>Bacillati</taxon>
        <taxon>Bacillota</taxon>
        <taxon>Bacilli</taxon>
        <taxon>Bacillales</taxon>
        <taxon>Bacillaceae</taxon>
        <taxon>Alteribacillus</taxon>
    </lineage>
</organism>
<dbReference type="AlphaFoldDB" id="A0A1I2A867"/>
<protein>
    <submittedName>
        <fullName evidence="1">Uncharacterized protein</fullName>
    </submittedName>
</protein>
<proteinExistence type="predicted"/>
<dbReference type="EMBL" id="FONT01000001">
    <property type="protein sequence ID" value="SFE39153.1"/>
    <property type="molecule type" value="Genomic_DNA"/>
</dbReference>
<keyword evidence="2" id="KW-1185">Reference proteome</keyword>
<evidence type="ECO:0000313" key="1">
    <source>
        <dbReference type="EMBL" id="SFE39153.1"/>
    </source>
</evidence>
<dbReference type="Proteomes" id="UP000199516">
    <property type="component" value="Unassembled WGS sequence"/>
</dbReference>